<dbReference type="InterPro" id="IPR055693">
    <property type="entry name" value="DUF7269"/>
</dbReference>
<dbReference type="EMBL" id="CP065856">
    <property type="protein sequence ID" value="QPV62075.1"/>
    <property type="molecule type" value="Genomic_DNA"/>
</dbReference>
<proteinExistence type="predicted"/>
<dbReference type="GeneID" id="60589861"/>
<dbReference type="AlphaFoldDB" id="A0A7T3FWP2"/>
<accession>A0A7T3FWP2</accession>
<dbReference type="RefSeq" id="WP_198060892.1">
    <property type="nucleotide sequence ID" value="NZ_CP065856.1"/>
</dbReference>
<evidence type="ECO:0000313" key="2">
    <source>
        <dbReference type="Proteomes" id="UP000595001"/>
    </source>
</evidence>
<organism evidence="1 2">
    <name type="scientific">Halosimplex litoreum</name>
    <dbReference type="NCBI Taxonomy" id="1198301"/>
    <lineage>
        <taxon>Archaea</taxon>
        <taxon>Methanobacteriati</taxon>
        <taxon>Methanobacteriota</taxon>
        <taxon>Stenosarchaea group</taxon>
        <taxon>Halobacteria</taxon>
        <taxon>Halobacteriales</taxon>
        <taxon>Haloarculaceae</taxon>
        <taxon>Halosimplex</taxon>
    </lineage>
</organism>
<reference evidence="1 2" key="1">
    <citation type="submission" date="2020-12" db="EMBL/GenBank/DDBJ databases">
        <title>Halosimplex halophilum sp. nov. and Halosimplex salinum sp. nov., two new members of the genus Halosimplex.</title>
        <authorList>
            <person name="Cui H.L."/>
        </authorList>
    </citation>
    <scope>NUCLEOTIDE SEQUENCE [LARGE SCALE GENOMIC DNA]</scope>
    <source>
        <strain evidence="1 2">YGH94</strain>
    </source>
</reference>
<dbReference type="OrthoDB" id="307812at2157"/>
<keyword evidence="2" id="KW-1185">Reference proteome</keyword>
<name>A0A7T3FWP2_9EURY</name>
<sequence>MAGTVRAALGGLGVLATLLGALAVAAPAAVAETAPLSTLVSAAASVGPRDLFVAGSAALGLSLLRAAVTSRESRLVSGSAAESRRFAAVVADEPETATAPDGTLAANEFAEAIERAVDGDDRALETVDERLRRLAVARLVREGMDCESADRAVAAGTWTDDRTAAAFLSEEDGPVATLRSRLRLWLDPARERERRIRRTVAALDEVAESAADEEPGGAAS</sequence>
<dbReference type="Proteomes" id="UP000595001">
    <property type="component" value="Chromosome"/>
</dbReference>
<dbReference type="Pfam" id="PF23933">
    <property type="entry name" value="DUF7269"/>
    <property type="match status" value="1"/>
</dbReference>
<protein>
    <submittedName>
        <fullName evidence="1">Uncharacterized protein</fullName>
    </submittedName>
</protein>
<dbReference type="KEGG" id="hlt:I7X12_15170"/>
<evidence type="ECO:0000313" key="1">
    <source>
        <dbReference type="EMBL" id="QPV62075.1"/>
    </source>
</evidence>
<gene>
    <name evidence="1" type="ORF">I7X12_15170</name>
</gene>